<dbReference type="InterPro" id="IPR036259">
    <property type="entry name" value="MFS_trans_sf"/>
</dbReference>
<comment type="caution">
    <text evidence="8">The sequence shown here is derived from an EMBL/GenBank/DDBJ whole genome shotgun (WGS) entry which is preliminary data.</text>
</comment>
<feature type="transmembrane region" description="Helical" evidence="6">
    <location>
        <begin position="195"/>
        <end position="222"/>
    </location>
</feature>
<keyword evidence="3 6" id="KW-1133">Transmembrane helix</keyword>
<evidence type="ECO:0000256" key="6">
    <source>
        <dbReference type="SAM" id="Phobius"/>
    </source>
</evidence>
<dbReference type="Proteomes" id="UP000285146">
    <property type="component" value="Unassembled WGS sequence"/>
</dbReference>
<comment type="subcellular location">
    <subcellularLocation>
        <location evidence="1">Membrane</location>
        <topology evidence="1">Multi-pass membrane protein</topology>
    </subcellularLocation>
</comment>
<organism evidence="8 9">
    <name type="scientific">Cytospora leucostoma</name>
    <dbReference type="NCBI Taxonomy" id="1230097"/>
    <lineage>
        <taxon>Eukaryota</taxon>
        <taxon>Fungi</taxon>
        <taxon>Dikarya</taxon>
        <taxon>Ascomycota</taxon>
        <taxon>Pezizomycotina</taxon>
        <taxon>Sordariomycetes</taxon>
        <taxon>Sordariomycetidae</taxon>
        <taxon>Diaporthales</taxon>
        <taxon>Cytosporaceae</taxon>
        <taxon>Cytospora</taxon>
    </lineage>
</organism>
<protein>
    <recommendedName>
        <fullName evidence="7">Major facilitator superfamily (MFS) profile domain-containing protein</fullName>
    </recommendedName>
</protein>
<keyword evidence="9" id="KW-1185">Reference proteome</keyword>
<feature type="compositionally biased region" description="Acidic residues" evidence="5">
    <location>
        <begin position="832"/>
        <end position="845"/>
    </location>
</feature>
<dbReference type="GO" id="GO:0005886">
    <property type="term" value="C:plasma membrane"/>
    <property type="evidence" value="ECO:0007669"/>
    <property type="project" value="TreeGrafter"/>
</dbReference>
<feature type="compositionally biased region" description="Basic residues" evidence="5">
    <location>
        <begin position="638"/>
        <end position="648"/>
    </location>
</feature>
<evidence type="ECO:0000256" key="4">
    <source>
        <dbReference type="ARBA" id="ARBA00023136"/>
    </source>
</evidence>
<feature type="transmembrane region" description="Helical" evidence="6">
    <location>
        <begin position="457"/>
        <end position="473"/>
    </location>
</feature>
<keyword evidence="2 6" id="KW-0812">Transmembrane</keyword>
<dbReference type="SUPFAM" id="SSF103473">
    <property type="entry name" value="MFS general substrate transporter"/>
    <property type="match status" value="1"/>
</dbReference>
<dbReference type="Pfam" id="PF07690">
    <property type="entry name" value="MFS_1"/>
    <property type="match status" value="1"/>
</dbReference>
<evidence type="ECO:0000256" key="3">
    <source>
        <dbReference type="ARBA" id="ARBA00022989"/>
    </source>
</evidence>
<keyword evidence="4 6" id="KW-0472">Membrane</keyword>
<feature type="region of interest" description="Disordered" evidence="5">
    <location>
        <begin position="817"/>
        <end position="856"/>
    </location>
</feature>
<feature type="transmembrane region" description="Helical" evidence="6">
    <location>
        <begin position="398"/>
        <end position="425"/>
    </location>
</feature>
<dbReference type="OrthoDB" id="3936150at2759"/>
<dbReference type="Gene3D" id="1.20.1250.20">
    <property type="entry name" value="MFS general substrate transporter like domains"/>
    <property type="match status" value="1"/>
</dbReference>
<proteinExistence type="predicted"/>
<gene>
    <name evidence="8" type="ORF">VPNG_05465</name>
</gene>
<feature type="compositionally biased region" description="Acidic residues" evidence="5">
    <location>
        <begin position="55"/>
        <end position="75"/>
    </location>
</feature>
<dbReference type="PANTHER" id="PTHR23502:SF5">
    <property type="entry name" value="QUINIDINE RESISTANCE PROTEIN 3"/>
    <property type="match status" value="1"/>
</dbReference>
<feature type="region of interest" description="Disordered" evidence="5">
    <location>
        <begin position="606"/>
        <end position="672"/>
    </location>
</feature>
<feature type="region of interest" description="Disordered" evidence="5">
    <location>
        <begin position="1"/>
        <end position="116"/>
    </location>
</feature>
<feature type="transmembrane region" description="Helical" evidence="6">
    <location>
        <begin position="285"/>
        <end position="303"/>
    </location>
</feature>
<dbReference type="InterPro" id="IPR011701">
    <property type="entry name" value="MFS"/>
</dbReference>
<feature type="transmembrane region" description="Helical" evidence="6">
    <location>
        <begin position="479"/>
        <end position="502"/>
    </location>
</feature>
<feature type="transmembrane region" description="Helical" evidence="6">
    <location>
        <begin position="151"/>
        <end position="175"/>
    </location>
</feature>
<feature type="compositionally biased region" description="Basic and acidic residues" evidence="5">
    <location>
        <begin position="846"/>
        <end position="856"/>
    </location>
</feature>
<dbReference type="STRING" id="1230097.A0A423XBN8"/>
<feature type="transmembrane region" description="Helical" evidence="6">
    <location>
        <begin position="545"/>
        <end position="568"/>
    </location>
</feature>
<evidence type="ECO:0000313" key="9">
    <source>
        <dbReference type="Proteomes" id="UP000285146"/>
    </source>
</evidence>
<dbReference type="GO" id="GO:0015203">
    <property type="term" value="F:polyamine transmembrane transporter activity"/>
    <property type="evidence" value="ECO:0007669"/>
    <property type="project" value="TreeGrafter"/>
</dbReference>
<evidence type="ECO:0000259" key="7">
    <source>
        <dbReference type="PROSITE" id="PS50850"/>
    </source>
</evidence>
<feature type="domain" description="Major facilitator superfamily (MFS) profile" evidence="7">
    <location>
        <begin position="103"/>
        <end position="572"/>
    </location>
</feature>
<feature type="compositionally biased region" description="Low complexity" evidence="5">
    <location>
        <begin position="663"/>
        <end position="672"/>
    </location>
</feature>
<feature type="compositionally biased region" description="Polar residues" evidence="5">
    <location>
        <begin position="319"/>
        <end position="334"/>
    </location>
</feature>
<evidence type="ECO:0000256" key="2">
    <source>
        <dbReference type="ARBA" id="ARBA00022692"/>
    </source>
</evidence>
<dbReference type="CDD" id="cd17323">
    <property type="entry name" value="MFS_Tpo1_MDR_like"/>
    <property type="match status" value="1"/>
</dbReference>
<dbReference type="InParanoid" id="A0A423XBN8"/>
<evidence type="ECO:0000256" key="1">
    <source>
        <dbReference type="ARBA" id="ARBA00004141"/>
    </source>
</evidence>
<sequence>MAADQEMMAGDAVPQSHPGTGKDPEKTTSNGRHDQPASVNDEEHIDEKTRNSVHEEEEGEEDGREDDDDDDDDEYEEHHDPEPEGPAGLNIGFPPDQEAQATQVRSRSRASSARSRPLVIVPRRERRGLFSQFTLIPEVERPYDYSRKTKWIITTVVALAAAGGPLGSNITYPALSEMAEYFHTSETIVNLTVAFYMLSMSIFPLWCVLSAISTNIAMLIVFRVLGGGAAASVQAVGAGTISDLWEPFERGQAMGTFYLGPLMGPLFAPIIGGALAQGFNWQATMWFVTAFGGVNLISLFFLLPETLARRKTHVPPPAETTNNDTTLNRTSTRQSVADKTKKTADFLRKAFIDPLTCIKYLRFPPVALTVALASVTFAALFIQNISIQSTFGSSPYNFSIIIVGLLYIPGSLGYLAASLVGGRWVDKIMVREAKKAGRYDAAGKLVLLPEDRLREQAWVAASMYPFAMIWFGWCADRGVFWFAAVVANFFFGVACMLIFGAGTTMLTEFMPRRSSSGVALNNFVRNIFSCVGVVVTEPLIGAMGVGWLCTMVALVAWVTANVCIFTLVKKSSGWRKMMDEKMATMNSSYIEVHSYNYEDITDNTTTNTMPYYSPEPPSPVAAASSANSDDDYLPSRPRPVRNNKRRNPAHASAGPAQNKKRASSSSRGAARPASGWCCACLTRLSRNPDHECYDQSGIVVHHPPRGCRRPVYTHSCAALGTGVRCWECGRSNRSCEVLPRSVSAILARALEEEDDEVRAHLVTEAQRALRLFRQRGSGDGGGAAAAAAANLDLQVELLELARRGVSALERIATAMERRARPGRFHAPRMEEEREEEEREEEEEDGVELRGVKIELD</sequence>
<dbReference type="AlphaFoldDB" id="A0A423XBN8"/>
<feature type="transmembrane region" description="Helical" evidence="6">
    <location>
        <begin position="366"/>
        <end position="386"/>
    </location>
</feature>
<reference evidence="8 9" key="1">
    <citation type="submission" date="2015-09" db="EMBL/GenBank/DDBJ databases">
        <title>Host preference determinants of Valsa canker pathogens revealed by comparative genomics.</title>
        <authorList>
            <person name="Yin Z."/>
            <person name="Huang L."/>
        </authorList>
    </citation>
    <scope>NUCLEOTIDE SEQUENCE [LARGE SCALE GENOMIC DNA]</scope>
    <source>
        <strain evidence="8 9">SXYLt</strain>
    </source>
</reference>
<dbReference type="GO" id="GO:0010509">
    <property type="term" value="P:intracellular polyamine homeostasis"/>
    <property type="evidence" value="ECO:0007669"/>
    <property type="project" value="TreeGrafter"/>
</dbReference>
<dbReference type="PROSITE" id="PS50850">
    <property type="entry name" value="MFS"/>
    <property type="match status" value="1"/>
</dbReference>
<name>A0A423XBN8_9PEZI</name>
<feature type="transmembrane region" description="Helical" evidence="6">
    <location>
        <begin position="523"/>
        <end position="539"/>
    </location>
</feature>
<feature type="transmembrane region" description="Helical" evidence="6">
    <location>
        <begin position="257"/>
        <end position="279"/>
    </location>
</feature>
<dbReference type="EMBL" id="LKEB01000020">
    <property type="protein sequence ID" value="ROW13358.1"/>
    <property type="molecule type" value="Genomic_DNA"/>
</dbReference>
<dbReference type="PANTHER" id="PTHR23502">
    <property type="entry name" value="MAJOR FACILITATOR SUPERFAMILY"/>
    <property type="match status" value="1"/>
</dbReference>
<feature type="compositionally biased region" description="Basic and acidic residues" evidence="5">
    <location>
        <begin position="20"/>
        <end position="54"/>
    </location>
</feature>
<evidence type="ECO:0000313" key="8">
    <source>
        <dbReference type="EMBL" id="ROW13358.1"/>
    </source>
</evidence>
<dbReference type="FunCoup" id="A0A423XBN8">
    <property type="interactions" value="16"/>
</dbReference>
<dbReference type="InterPro" id="IPR020846">
    <property type="entry name" value="MFS_dom"/>
</dbReference>
<evidence type="ECO:0000256" key="5">
    <source>
        <dbReference type="SAM" id="MobiDB-lite"/>
    </source>
</evidence>
<feature type="region of interest" description="Disordered" evidence="5">
    <location>
        <begin position="313"/>
        <end position="334"/>
    </location>
</feature>
<accession>A0A423XBN8</accession>